<feature type="domain" description="HTH iclR-type" evidence="4">
    <location>
        <begin position="8"/>
        <end position="71"/>
    </location>
</feature>
<dbReference type="Gene3D" id="3.30.450.40">
    <property type="match status" value="1"/>
</dbReference>
<dbReference type="InterPro" id="IPR029016">
    <property type="entry name" value="GAF-like_dom_sf"/>
</dbReference>
<sequence>MGEGRAIARTAGRALDLLMFLVERGQNGLTARELSQLLGAPRTSVADLLRVLQERGFVAPTAEGYGWRLDFRVAQLGNAYLHEFSVREVGRTAMRELSRRTGFTTQMAVLDHGDIVYIERQDASRSRIEPHVVTDIGSRLPAYCTSLGKAMLAFLPDDEIDRLYGPSGQLAPRTKNTITTLARLKSELAAIRRRGYAVDQQETTEGVVCVGSPILGPDGRPEAAISLAGLSAGMLAAAIDTLGRTVARTASQVSSARGGARTTPKRARAKLRRRKLALTRRRRVRGAA</sequence>
<reference evidence="6 7" key="1">
    <citation type="journal article" date="2019" name="Nat. Microbiol.">
        <title>Mediterranean grassland soil C-N compound turnover is dependent on rainfall and depth, and is mediated by genomically divergent microorganisms.</title>
        <authorList>
            <person name="Diamond S."/>
            <person name="Andeer P.F."/>
            <person name="Li Z."/>
            <person name="Crits-Christoph A."/>
            <person name="Burstein D."/>
            <person name="Anantharaman K."/>
            <person name="Lane K.R."/>
            <person name="Thomas B.C."/>
            <person name="Pan C."/>
            <person name="Northen T.R."/>
            <person name="Banfield J.F."/>
        </authorList>
    </citation>
    <scope>NUCLEOTIDE SEQUENCE [LARGE SCALE GENOMIC DNA]</scope>
    <source>
        <strain evidence="6">WS_8</strain>
    </source>
</reference>
<comment type="caution">
    <text evidence="6">The sequence shown here is derived from an EMBL/GenBank/DDBJ whole genome shotgun (WGS) entry which is preliminary data.</text>
</comment>
<dbReference type="PANTHER" id="PTHR30136:SF35">
    <property type="entry name" value="HTH-TYPE TRANSCRIPTIONAL REGULATOR RV1719"/>
    <property type="match status" value="1"/>
</dbReference>
<dbReference type="Pfam" id="PF09339">
    <property type="entry name" value="HTH_IclR"/>
    <property type="match status" value="1"/>
</dbReference>
<proteinExistence type="predicted"/>
<dbReference type="PROSITE" id="PS51078">
    <property type="entry name" value="ICLR_ED"/>
    <property type="match status" value="1"/>
</dbReference>
<accession>A0A538TEH3</accession>
<feature type="domain" description="IclR-ED" evidence="5">
    <location>
        <begin position="72"/>
        <end position="259"/>
    </location>
</feature>
<dbReference type="Proteomes" id="UP000316609">
    <property type="component" value="Unassembled WGS sequence"/>
</dbReference>
<name>A0A538TEH3_UNCEI</name>
<dbReference type="PROSITE" id="PS51077">
    <property type="entry name" value="HTH_ICLR"/>
    <property type="match status" value="1"/>
</dbReference>
<dbReference type="InterPro" id="IPR036388">
    <property type="entry name" value="WH-like_DNA-bd_sf"/>
</dbReference>
<dbReference type="GO" id="GO:0003700">
    <property type="term" value="F:DNA-binding transcription factor activity"/>
    <property type="evidence" value="ECO:0007669"/>
    <property type="project" value="TreeGrafter"/>
</dbReference>
<evidence type="ECO:0000256" key="2">
    <source>
        <dbReference type="ARBA" id="ARBA00023125"/>
    </source>
</evidence>
<dbReference type="PANTHER" id="PTHR30136">
    <property type="entry name" value="HELIX-TURN-HELIX TRANSCRIPTIONAL REGULATOR, ICLR FAMILY"/>
    <property type="match status" value="1"/>
</dbReference>
<dbReference type="Gene3D" id="1.10.10.10">
    <property type="entry name" value="Winged helix-like DNA-binding domain superfamily/Winged helix DNA-binding domain"/>
    <property type="match status" value="1"/>
</dbReference>
<dbReference type="InterPro" id="IPR014757">
    <property type="entry name" value="Tscrpt_reg_IclR_C"/>
</dbReference>
<dbReference type="InterPro" id="IPR050707">
    <property type="entry name" value="HTH_MetabolicPath_Reg"/>
</dbReference>
<evidence type="ECO:0000313" key="7">
    <source>
        <dbReference type="Proteomes" id="UP000316609"/>
    </source>
</evidence>
<dbReference type="GO" id="GO:0003677">
    <property type="term" value="F:DNA binding"/>
    <property type="evidence" value="ECO:0007669"/>
    <property type="project" value="UniProtKB-KW"/>
</dbReference>
<evidence type="ECO:0000313" key="6">
    <source>
        <dbReference type="EMBL" id="TMQ62043.1"/>
    </source>
</evidence>
<dbReference type="SUPFAM" id="SSF46785">
    <property type="entry name" value="Winged helix' DNA-binding domain"/>
    <property type="match status" value="1"/>
</dbReference>
<dbReference type="AlphaFoldDB" id="A0A538TEH3"/>
<evidence type="ECO:0000259" key="4">
    <source>
        <dbReference type="PROSITE" id="PS51077"/>
    </source>
</evidence>
<dbReference type="EMBL" id="VBOY01000150">
    <property type="protein sequence ID" value="TMQ62043.1"/>
    <property type="molecule type" value="Genomic_DNA"/>
</dbReference>
<gene>
    <name evidence="6" type="ORF">E6K78_12205</name>
</gene>
<organism evidence="6 7">
    <name type="scientific">Eiseniibacteriota bacterium</name>
    <dbReference type="NCBI Taxonomy" id="2212470"/>
    <lineage>
        <taxon>Bacteria</taxon>
        <taxon>Candidatus Eiseniibacteriota</taxon>
    </lineage>
</organism>
<evidence type="ECO:0000256" key="3">
    <source>
        <dbReference type="ARBA" id="ARBA00023163"/>
    </source>
</evidence>
<evidence type="ECO:0000259" key="5">
    <source>
        <dbReference type="PROSITE" id="PS51078"/>
    </source>
</evidence>
<dbReference type="SUPFAM" id="SSF55781">
    <property type="entry name" value="GAF domain-like"/>
    <property type="match status" value="1"/>
</dbReference>
<keyword evidence="3" id="KW-0804">Transcription</keyword>
<dbReference type="InterPro" id="IPR005471">
    <property type="entry name" value="Tscrpt_reg_IclR_N"/>
</dbReference>
<keyword evidence="2" id="KW-0238">DNA-binding</keyword>
<dbReference type="SMART" id="SM00346">
    <property type="entry name" value="HTH_ICLR"/>
    <property type="match status" value="1"/>
</dbReference>
<protein>
    <submittedName>
        <fullName evidence="6">IclR family transcriptional regulator</fullName>
    </submittedName>
</protein>
<keyword evidence="1" id="KW-0805">Transcription regulation</keyword>
<dbReference type="GO" id="GO:0045892">
    <property type="term" value="P:negative regulation of DNA-templated transcription"/>
    <property type="evidence" value="ECO:0007669"/>
    <property type="project" value="TreeGrafter"/>
</dbReference>
<evidence type="ECO:0000256" key="1">
    <source>
        <dbReference type="ARBA" id="ARBA00023015"/>
    </source>
</evidence>
<dbReference type="Pfam" id="PF01614">
    <property type="entry name" value="IclR_C"/>
    <property type="match status" value="1"/>
</dbReference>
<dbReference type="InterPro" id="IPR036390">
    <property type="entry name" value="WH_DNA-bd_sf"/>
</dbReference>